<feature type="active site" description="Proton donor" evidence="4">
    <location>
        <position position="224"/>
    </location>
</feature>
<feature type="active site" description="Proton acceptor" evidence="4">
    <location>
        <position position="40"/>
    </location>
</feature>
<dbReference type="Gene3D" id="2.60.120.260">
    <property type="entry name" value="Galactose-binding domain-like"/>
    <property type="match status" value="1"/>
</dbReference>
<evidence type="ECO:0000256" key="1">
    <source>
        <dbReference type="ARBA" id="ARBA00009865"/>
    </source>
</evidence>
<dbReference type="InterPro" id="IPR006710">
    <property type="entry name" value="Glyco_hydro_43"/>
</dbReference>
<dbReference type="PROSITE" id="PS50022">
    <property type="entry name" value="FA58C_3"/>
    <property type="match status" value="1"/>
</dbReference>
<evidence type="ECO:0000313" key="9">
    <source>
        <dbReference type="EMBL" id="MXV17825.1"/>
    </source>
</evidence>
<reference evidence="9 10" key="1">
    <citation type="submission" date="2019-11" db="EMBL/GenBank/DDBJ databases">
        <title>Pedobacter sp. HMF7056 Genome sequencing and assembly.</title>
        <authorList>
            <person name="Kang H."/>
            <person name="Kim H."/>
            <person name="Joh K."/>
        </authorList>
    </citation>
    <scope>NUCLEOTIDE SEQUENCE [LARGE SCALE GENOMIC DNA]</scope>
    <source>
        <strain evidence="9 10">HMF7056</strain>
    </source>
</reference>
<keyword evidence="3 6" id="KW-0326">Glycosidase</keyword>
<feature type="site" description="Important for catalytic activity, responsible for pKa modulation of the active site Glu and correct orientation of both the proton donor and substrate" evidence="5">
    <location>
        <position position="178"/>
    </location>
</feature>
<keyword evidence="10" id="KW-1185">Reference proteome</keyword>
<dbReference type="SUPFAM" id="SSF75005">
    <property type="entry name" value="Arabinanase/levansucrase/invertase"/>
    <property type="match status" value="1"/>
</dbReference>
<dbReference type="PANTHER" id="PTHR42812:SF12">
    <property type="entry name" value="BETA-XYLOSIDASE-RELATED"/>
    <property type="match status" value="1"/>
</dbReference>
<keyword evidence="2 6" id="KW-0378">Hydrolase</keyword>
<evidence type="ECO:0000256" key="4">
    <source>
        <dbReference type="PIRSR" id="PIRSR606710-1"/>
    </source>
</evidence>
<dbReference type="InterPro" id="IPR051795">
    <property type="entry name" value="Glycosyl_Hydrlase_43"/>
</dbReference>
<evidence type="ECO:0000256" key="2">
    <source>
        <dbReference type="ARBA" id="ARBA00022801"/>
    </source>
</evidence>
<accession>A0A7K1Y3G9</accession>
<dbReference type="GO" id="GO:0005975">
    <property type="term" value="P:carbohydrate metabolic process"/>
    <property type="evidence" value="ECO:0007669"/>
    <property type="project" value="InterPro"/>
</dbReference>
<comment type="similarity">
    <text evidence="1 6">Belongs to the glycosyl hydrolase 43 family.</text>
</comment>
<organism evidence="9 10">
    <name type="scientific">Hufsiella ginkgonis</name>
    <dbReference type="NCBI Taxonomy" id="2695274"/>
    <lineage>
        <taxon>Bacteria</taxon>
        <taxon>Pseudomonadati</taxon>
        <taxon>Bacteroidota</taxon>
        <taxon>Sphingobacteriia</taxon>
        <taxon>Sphingobacteriales</taxon>
        <taxon>Sphingobacteriaceae</taxon>
        <taxon>Hufsiella</taxon>
    </lineage>
</organism>
<dbReference type="InterPro" id="IPR023296">
    <property type="entry name" value="Glyco_hydro_beta-prop_sf"/>
</dbReference>
<name>A0A7K1Y3G9_9SPHI</name>
<protein>
    <submittedName>
        <fullName evidence="9">Family 43 glycosylhydrolase</fullName>
    </submittedName>
</protein>
<evidence type="ECO:0000313" key="10">
    <source>
        <dbReference type="Proteomes" id="UP000451233"/>
    </source>
</evidence>
<dbReference type="InterPro" id="IPR008979">
    <property type="entry name" value="Galactose-bd-like_sf"/>
</dbReference>
<evidence type="ECO:0000259" key="8">
    <source>
        <dbReference type="PROSITE" id="PS50022"/>
    </source>
</evidence>
<dbReference type="Gene3D" id="2.115.10.20">
    <property type="entry name" value="Glycosyl hydrolase domain, family 43"/>
    <property type="match status" value="1"/>
</dbReference>
<dbReference type="PANTHER" id="PTHR42812">
    <property type="entry name" value="BETA-XYLOSIDASE"/>
    <property type="match status" value="1"/>
</dbReference>
<dbReference type="SUPFAM" id="SSF49785">
    <property type="entry name" value="Galactose-binding domain-like"/>
    <property type="match status" value="1"/>
</dbReference>
<dbReference type="GO" id="GO:0004553">
    <property type="term" value="F:hydrolase activity, hydrolyzing O-glycosyl compounds"/>
    <property type="evidence" value="ECO:0007669"/>
    <property type="project" value="InterPro"/>
</dbReference>
<evidence type="ECO:0000256" key="6">
    <source>
        <dbReference type="RuleBase" id="RU361187"/>
    </source>
</evidence>
<feature type="signal peptide" evidence="7">
    <location>
        <begin position="1"/>
        <end position="22"/>
    </location>
</feature>
<dbReference type="AlphaFoldDB" id="A0A7K1Y3G9"/>
<dbReference type="EMBL" id="WVHS01000006">
    <property type="protein sequence ID" value="MXV17825.1"/>
    <property type="molecule type" value="Genomic_DNA"/>
</dbReference>
<sequence>MKNPLLCLVALLLSFSIDNVLGQEKLPAYFNPFVPDHLADPSVAVFNGTYYLYATTDINHGLAEMGPPVAWKSKDFVNWSFEGTLIPSINWNKPYEFTDDKGAKRTGYFRYWAPGKPIKRKGKYYLFPTIVTPDEKMGTYVMLADKPEGPFRFAEGAGLYFNDGPHPDASKPLAPDIDGEVFVDDDGSSYIVWRRRNASKLNDDWRSLTGEPVQIPTKYGGYSEGPILFKREGIYYYVYTLSGNANYCNGYMISRKGPLGPYEAPPGPGIFISSDLSTGVWGPGHGNVLQVPGTGDFYFLYLEYGEGGTTRQVFAGKLNFNADGSIQPVRADFNGIGYLGKNRQKKPGLALNATAVASSAKAAKTVTAQIETQPNLLTTFGSRFTGPNVKPAERGFTYTANNAVDTKNGTRWMAADDDPQPWLMLDLGAMKDIGDAEIFFVLPSFGHAWKLETSADGKIWTTRREQQELVVRSPQTIKKIGKARFLRITVLKGMPGIWELKIHPR</sequence>
<dbReference type="Proteomes" id="UP000451233">
    <property type="component" value="Unassembled WGS sequence"/>
</dbReference>
<feature type="domain" description="F5/8 type C" evidence="8">
    <location>
        <begin position="365"/>
        <end position="505"/>
    </location>
</feature>
<evidence type="ECO:0000256" key="7">
    <source>
        <dbReference type="SAM" id="SignalP"/>
    </source>
</evidence>
<keyword evidence="7" id="KW-0732">Signal</keyword>
<dbReference type="Pfam" id="PF00754">
    <property type="entry name" value="F5_F8_type_C"/>
    <property type="match status" value="1"/>
</dbReference>
<gene>
    <name evidence="9" type="ORF">GS398_21170</name>
</gene>
<dbReference type="Pfam" id="PF04616">
    <property type="entry name" value="Glyco_hydro_43"/>
    <property type="match status" value="1"/>
</dbReference>
<feature type="chain" id="PRO_5029899260" evidence="7">
    <location>
        <begin position="23"/>
        <end position="505"/>
    </location>
</feature>
<evidence type="ECO:0000256" key="3">
    <source>
        <dbReference type="ARBA" id="ARBA00023295"/>
    </source>
</evidence>
<comment type="caution">
    <text evidence="9">The sequence shown here is derived from an EMBL/GenBank/DDBJ whole genome shotgun (WGS) entry which is preliminary data.</text>
</comment>
<proteinExistence type="inferred from homology"/>
<evidence type="ECO:0000256" key="5">
    <source>
        <dbReference type="PIRSR" id="PIRSR606710-2"/>
    </source>
</evidence>
<dbReference type="RefSeq" id="WP_160908831.1">
    <property type="nucleotide sequence ID" value="NZ_WVHS01000006.1"/>
</dbReference>
<dbReference type="InterPro" id="IPR000421">
    <property type="entry name" value="FA58C"/>
</dbReference>